<evidence type="ECO:0000313" key="2">
    <source>
        <dbReference type="EMBL" id="EMR00963.1"/>
    </source>
</evidence>
<dbReference type="OrthoDB" id="1466969at2"/>
<name>M7MX10_9BACT</name>
<dbReference type="EMBL" id="AODQ01000162">
    <property type="protein sequence ID" value="EMR00963.1"/>
    <property type="molecule type" value="Genomic_DNA"/>
</dbReference>
<evidence type="ECO:0008006" key="4">
    <source>
        <dbReference type="Google" id="ProtNLM"/>
    </source>
</evidence>
<protein>
    <recommendedName>
        <fullName evidence="4">DUF4290 domain-containing protein</fullName>
    </recommendedName>
</protein>
<reference evidence="2 3" key="1">
    <citation type="journal article" date="2013" name="Genome Announc.">
        <title>Draft Genome Sequence of Cesiribacter andamanensis Strain AMV16T, Isolated from a Soil Sample from a Mud Volcano in the Andaman Islands, India.</title>
        <authorList>
            <person name="Shivaji S."/>
            <person name="Ara S."/>
            <person name="Begum Z."/>
            <person name="Srinivas T.N."/>
            <person name="Singh A."/>
            <person name="Kumar Pinnaka A."/>
        </authorList>
    </citation>
    <scope>NUCLEOTIDE SEQUENCE [LARGE SCALE GENOMIC DNA]</scope>
    <source>
        <strain evidence="2 3">AMV16</strain>
    </source>
</reference>
<dbReference type="InterPro" id="IPR025632">
    <property type="entry name" value="DUF4290"/>
</dbReference>
<feature type="compositionally biased region" description="Low complexity" evidence="1">
    <location>
        <begin position="195"/>
        <end position="208"/>
    </location>
</feature>
<evidence type="ECO:0000313" key="3">
    <source>
        <dbReference type="Proteomes" id="UP000011910"/>
    </source>
</evidence>
<dbReference type="Pfam" id="PF14123">
    <property type="entry name" value="DUF4290"/>
    <property type="match status" value="1"/>
</dbReference>
<dbReference type="RefSeq" id="WP_009197299.1">
    <property type="nucleotide sequence ID" value="NZ_AODQ01000162.1"/>
</dbReference>
<accession>M7MX10</accession>
<dbReference type="AlphaFoldDB" id="M7MX10"/>
<dbReference type="eggNOG" id="ENOG502Z7I5">
    <property type="taxonomic scope" value="Bacteria"/>
</dbReference>
<organism evidence="2 3">
    <name type="scientific">Cesiribacter andamanensis AMV16</name>
    <dbReference type="NCBI Taxonomy" id="1279009"/>
    <lineage>
        <taxon>Bacteria</taxon>
        <taxon>Pseudomonadati</taxon>
        <taxon>Bacteroidota</taxon>
        <taxon>Cytophagia</taxon>
        <taxon>Cytophagales</taxon>
        <taxon>Cesiribacteraceae</taxon>
        <taxon>Cesiribacter</taxon>
    </lineage>
</organism>
<feature type="region of interest" description="Disordered" evidence="1">
    <location>
        <begin position="183"/>
        <end position="225"/>
    </location>
</feature>
<sequence>MIDTEKKLTYNSARPEILLRDYGRNIQKMVAFVKTIEDRHQRSRYAYTLVEMMKQINPIMKESEEYNQKVWDDLFIIAGFDLDIDSPYPKPAKENIGRKPRLLEYSTNKIRIRHYGHNIEVLIEKAASLEDETEKENAVVSIARLMKSFHYIWNKETVDDSLVLNNIDILSRGKLKEITDRLKEGGLPQLNQRRSSGPGNNPGNSNGKHSGGGPRKNFSRNKPRK</sequence>
<gene>
    <name evidence="2" type="ORF">ADICEAN_03922</name>
</gene>
<dbReference type="STRING" id="1279009.ADICEAN_03922"/>
<comment type="caution">
    <text evidence="2">The sequence shown here is derived from an EMBL/GenBank/DDBJ whole genome shotgun (WGS) entry which is preliminary data.</text>
</comment>
<evidence type="ECO:0000256" key="1">
    <source>
        <dbReference type="SAM" id="MobiDB-lite"/>
    </source>
</evidence>
<keyword evidence="3" id="KW-1185">Reference proteome</keyword>
<proteinExistence type="predicted"/>
<dbReference type="Proteomes" id="UP000011910">
    <property type="component" value="Unassembled WGS sequence"/>
</dbReference>